<dbReference type="RefSeq" id="WP_381190863.1">
    <property type="nucleotide sequence ID" value="NZ_JBHSFE010000003.1"/>
</dbReference>
<evidence type="ECO:0000256" key="8">
    <source>
        <dbReference type="SAM" id="MobiDB-lite"/>
    </source>
</evidence>
<dbReference type="EMBL" id="JBHSFE010000003">
    <property type="protein sequence ID" value="MFC4606547.1"/>
    <property type="molecule type" value="Genomic_DNA"/>
</dbReference>
<dbReference type="Pfam" id="PF00069">
    <property type="entry name" value="Pkinase"/>
    <property type="match status" value="1"/>
</dbReference>
<evidence type="ECO:0000313" key="11">
    <source>
        <dbReference type="Proteomes" id="UP001595993"/>
    </source>
</evidence>
<comment type="caution">
    <text evidence="10">The sequence shown here is derived from an EMBL/GenBank/DDBJ whole genome shotgun (WGS) entry which is preliminary data.</text>
</comment>
<dbReference type="PROSITE" id="PS50011">
    <property type="entry name" value="PROTEIN_KINASE_DOM"/>
    <property type="match status" value="1"/>
</dbReference>
<proteinExistence type="predicted"/>
<dbReference type="InterPro" id="IPR000719">
    <property type="entry name" value="Prot_kinase_dom"/>
</dbReference>
<evidence type="ECO:0000256" key="5">
    <source>
        <dbReference type="ARBA" id="ARBA00022777"/>
    </source>
</evidence>
<dbReference type="InterPro" id="IPR011009">
    <property type="entry name" value="Kinase-like_dom_sf"/>
</dbReference>
<keyword evidence="5 10" id="KW-0418">Kinase</keyword>
<evidence type="ECO:0000259" key="9">
    <source>
        <dbReference type="PROSITE" id="PS50011"/>
    </source>
</evidence>
<evidence type="ECO:0000256" key="2">
    <source>
        <dbReference type="ARBA" id="ARBA00022527"/>
    </source>
</evidence>
<evidence type="ECO:0000256" key="3">
    <source>
        <dbReference type="ARBA" id="ARBA00022679"/>
    </source>
</evidence>
<feature type="compositionally biased region" description="Polar residues" evidence="8">
    <location>
        <begin position="381"/>
        <end position="390"/>
    </location>
</feature>
<dbReference type="InterPro" id="IPR008271">
    <property type="entry name" value="Ser/Thr_kinase_AS"/>
</dbReference>
<organism evidence="10 11">
    <name type="scientific">Streptomyces maoxianensis</name>
    <dbReference type="NCBI Taxonomy" id="1459942"/>
    <lineage>
        <taxon>Bacteria</taxon>
        <taxon>Bacillati</taxon>
        <taxon>Actinomycetota</taxon>
        <taxon>Actinomycetes</taxon>
        <taxon>Kitasatosporales</taxon>
        <taxon>Streptomycetaceae</taxon>
        <taxon>Streptomyces</taxon>
    </lineage>
</organism>
<dbReference type="GO" id="GO:0016301">
    <property type="term" value="F:kinase activity"/>
    <property type="evidence" value="ECO:0007669"/>
    <property type="project" value="UniProtKB-KW"/>
</dbReference>
<dbReference type="Proteomes" id="UP001595993">
    <property type="component" value="Unassembled WGS sequence"/>
</dbReference>
<keyword evidence="2" id="KW-0723">Serine/threonine-protein kinase</keyword>
<dbReference type="PROSITE" id="PS00107">
    <property type="entry name" value="PROTEIN_KINASE_ATP"/>
    <property type="match status" value="1"/>
</dbReference>
<dbReference type="SUPFAM" id="SSF56112">
    <property type="entry name" value="Protein kinase-like (PK-like)"/>
    <property type="match status" value="1"/>
</dbReference>
<feature type="region of interest" description="Disordered" evidence="8">
    <location>
        <begin position="367"/>
        <end position="417"/>
    </location>
</feature>
<evidence type="ECO:0000256" key="7">
    <source>
        <dbReference type="PROSITE-ProRule" id="PRU10141"/>
    </source>
</evidence>
<keyword evidence="4 7" id="KW-0547">Nucleotide-binding</keyword>
<keyword evidence="3" id="KW-0808">Transferase</keyword>
<protein>
    <recommendedName>
        <fullName evidence="1">non-specific serine/threonine protein kinase</fullName>
        <ecNumber evidence="1">2.7.11.1</ecNumber>
    </recommendedName>
</protein>
<evidence type="ECO:0000256" key="1">
    <source>
        <dbReference type="ARBA" id="ARBA00012513"/>
    </source>
</evidence>
<feature type="domain" description="Protein kinase" evidence="9">
    <location>
        <begin position="12"/>
        <end position="272"/>
    </location>
</feature>
<evidence type="ECO:0000256" key="4">
    <source>
        <dbReference type="ARBA" id="ARBA00022741"/>
    </source>
</evidence>
<feature type="region of interest" description="Disordered" evidence="8">
    <location>
        <begin position="279"/>
        <end position="331"/>
    </location>
</feature>
<reference evidence="11" key="1">
    <citation type="journal article" date="2019" name="Int. J. Syst. Evol. Microbiol.">
        <title>The Global Catalogue of Microorganisms (GCM) 10K type strain sequencing project: providing services to taxonomists for standard genome sequencing and annotation.</title>
        <authorList>
            <consortium name="The Broad Institute Genomics Platform"/>
            <consortium name="The Broad Institute Genome Sequencing Center for Infectious Disease"/>
            <person name="Wu L."/>
            <person name="Ma J."/>
        </authorList>
    </citation>
    <scope>NUCLEOTIDE SEQUENCE [LARGE SCALE GENOMIC DNA]</scope>
    <source>
        <strain evidence="11">CGMCC 4.7139</strain>
    </source>
</reference>
<dbReference type="SMART" id="SM00220">
    <property type="entry name" value="S_TKc"/>
    <property type="match status" value="1"/>
</dbReference>
<dbReference type="Gene3D" id="1.10.510.10">
    <property type="entry name" value="Transferase(Phosphotransferase) domain 1"/>
    <property type="match status" value="1"/>
</dbReference>
<feature type="compositionally biased region" description="Gly residues" evidence="8">
    <location>
        <begin position="283"/>
        <end position="303"/>
    </location>
</feature>
<feature type="binding site" evidence="7">
    <location>
        <position position="41"/>
    </location>
    <ligand>
        <name>ATP</name>
        <dbReference type="ChEBI" id="CHEBI:30616"/>
    </ligand>
</feature>
<feature type="region of interest" description="Disordered" evidence="8">
    <location>
        <begin position="464"/>
        <end position="487"/>
    </location>
</feature>
<dbReference type="PANTHER" id="PTHR43289">
    <property type="entry name" value="MITOGEN-ACTIVATED PROTEIN KINASE KINASE KINASE 20-RELATED"/>
    <property type="match status" value="1"/>
</dbReference>
<evidence type="ECO:0000313" key="10">
    <source>
        <dbReference type="EMBL" id="MFC4606547.1"/>
    </source>
</evidence>
<keyword evidence="11" id="KW-1185">Reference proteome</keyword>
<sequence length="569" mass="59544">MSEETRLIAGRYRLLDRLGRGGMGTVWRADDELLGRRVAVKELHPQDERGRSASPYTSTAAPLREARAVARVKHPHVIVVHDVVVDDGLPYIVMELVDGGSLAERIARRGPVEVAEAARIGLALLGALRSAHGLGVLHRDLKPANVLLEEPTGRVVLTDFGIAQFAGSTTITESGSFVGSPEYTAPERMQGVTAGPASDLWSLGVLLCAALSGESPFRRDSLGGILHAVVEGEIRPPAQAGPLLPVVLGLLERDAERRLGAAEAEELLRTYVTTGAVPTLGASGAGSGAGPGSEAGSGSGCGSGARYTPTRPDASRTPTPRHPIDPPAPAKAVRRRMPLLVAAALAAAVAGAGGATALLLDNGGGDARGDGRAAAGRTAASSTPPVRTAQSPAADARPTPTPTVTVTASTSPNRPVAPRGYLMVSDPDGFALAVPEGFARSADDKRVYYMAPDKGIRIGVRMQRPASDGPLGAMRRSDADGPSTNPGYRDGKVTATTHNGLPAALWEFTWNGFSQAEGPRHTFDICWDEDGSMYDVWVSAPVGRLDEARRHFDTALDSFTPRTPRTAQR</sequence>
<dbReference type="PANTHER" id="PTHR43289:SF6">
    <property type="entry name" value="SERINE_THREONINE-PROTEIN KINASE NEKL-3"/>
    <property type="match status" value="1"/>
</dbReference>
<dbReference type="EC" id="2.7.11.1" evidence="1"/>
<gene>
    <name evidence="10" type="ORF">ACFO9E_01715</name>
</gene>
<accession>A0ABV9G0Z6</accession>
<feature type="compositionally biased region" description="Low complexity" evidence="8">
    <location>
        <begin position="391"/>
        <end position="412"/>
    </location>
</feature>
<dbReference type="PROSITE" id="PS00108">
    <property type="entry name" value="PROTEIN_KINASE_ST"/>
    <property type="match status" value="1"/>
</dbReference>
<keyword evidence="6 7" id="KW-0067">ATP-binding</keyword>
<dbReference type="CDD" id="cd14014">
    <property type="entry name" value="STKc_PknB_like"/>
    <property type="match status" value="1"/>
</dbReference>
<evidence type="ECO:0000256" key="6">
    <source>
        <dbReference type="ARBA" id="ARBA00022840"/>
    </source>
</evidence>
<dbReference type="Gene3D" id="3.30.200.20">
    <property type="entry name" value="Phosphorylase Kinase, domain 1"/>
    <property type="match status" value="1"/>
</dbReference>
<name>A0ABV9G0Z6_9ACTN</name>
<dbReference type="InterPro" id="IPR017441">
    <property type="entry name" value="Protein_kinase_ATP_BS"/>
</dbReference>